<feature type="compositionally biased region" description="Polar residues" evidence="1">
    <location>
        <begin position="108"/>
        <end position="119"/>
    </location>
</feature>
<organism evidence="2 3">
    <name type="scientific">Candida parapsilosis</name>
    <name type="common">Yeast</name>
    <dbReference type="NCBI Taxonomy" id="5480"/>
    <lineage>
        <taxon>Eukaryota</taxon>
        <taxon>Fungi</taxon>
        <taxon>Dikarya</taxon>
        <taxon>Ascomycota</taxon>
        <taxon>Saccharomycotina</taxon>
        <taxon>Pichiomycetes</taxon>
        <taxon>Debaryomycetaceae</taxon>
        <taxon>Candida/Lodderomyces clade</taxon>
        <taxon>Candida</taxon>
    </lineage>
</organism>
<dbReference type="AlphaFoldDB" id="A0A8X7NP66"/>
<gene>
    <name evidence="2" type="ORF">FOB60_003092</name>
</gene>
<feature type="compositionally biased region" description="Low complexity" evidence="1">
    <location>
        <begin position="335"/>
        <end position="345"/>
    </location>
</feature>
<protein>
    <submittedName>
        <fullName evidence="2">Uncharacterized protein</fullName>
    </submittedName>
</protein>
<comment type="caution">
    <text evidence="2">The sequence shown here is derived from an EMBL/GenBank/DDBJ whole genome shotgun (WGS) entry which is preliminary data.</text>
</comment>
<evidence type="ECO:0000313" key="2">
    <source>
        <dbReference type="EMBL" id="KAF6052836.1"/>
    </source>
</evidence>
<feature type="region of interest" description="Disordered" evidence="1">
    <location>
        <begin position="308"/>
        <end position="364"/>
    </location>
</feature>
<proteinExistence type="predicted"/>
<sequence>MEGKTSTSKGKHRFGIIISPRLNANDLIVKTNVEDLAYFTGGKKASTSTSVYPESEIKHTTTDAASRVAASFAHSSTIEASPPCHESDKVLRGFKEREKSGNNHPIEGNSSRPQQNPIRESSNTLKNATILNKDNTGYNVFVPVPQEVEMDHLRSFSCFATPRMEPQSELEANREMANEIIDSGSIKGTEINRNVSKEQFLPGKTTGKRFWKKRLHSSTNCSSVADFESQGKPTFGKRVAKRNLYNFKGYRTVQQNPSFSNKEDDAVGFTGSQVFATQTQAQTHEDDMISFVVARNRLIADSKPIDNDVAQGMETSSRKSLTKPIKLRRLNKTESQAGSNSSSQSPPKRYAYTRATESSTSSRYTNSFTTSTFSDIVEVPETPHTLAPQVSAASTESLISNFSQLQVTTTSKTTAKTSAKKKQYKFRSYFDRIKLLPKVFNRDQHIDYDFGPISLPKLTDTSQPNLVHLQQSQESQQWGTAKISSDRPSRIQTRRNYRSRVLKSSTLGTRIHEDDRTRLNRLFIESESLEMSLELFEKYLDVAIK</sequence>
<name>A0A8X7NP66_CANPA</name>
<dbReference type="EMBL" id="JABWAB010000004">
    <property type="protein sequence ID" value="KAF6052836.1"/>
    <property type="molecule type" value="Genomic_DNA"/>
</dbReference>
<reference evidence="2" key="1">
    <citation type="submission" date="2020-03" db="EMBL/GenBank/DDBJ databases">
        <title>FDA dAtabase for Regulatory Grade micrObial Sequences (FDA-ARGOS): Supporting development and validation of Infectious Disease Dx tests.</title>
        <authorList>
            <person name="Campos J."/>
            <person name="Goldberg B."/>
            <person name="Tallon L."/>
            <person name="Sadzewicz L."/>
            <person name="Vavikolanu K."/>
            <person name="Mehta A."/>
            <person name="Aluvathingal J."/>
            <person name="Nadendla S."/>
            <person name="Nandy P."/>
            <person name="Geyer C."/>
            <person name="Yan Y."/>
            <person name="Sichtig H."/>
        </authorList>
    </citation>
    <scope>NUCLEOTIDE SEQUENCE [LARGE SCALE GENOMIC DNA]</scope>
    <source>
        <strain evidence="2">FDAARGOS_652</strain>
    </source>
</reference>
<evidence type="ECO:0000313" key="3">
    <source>
        <dbReference type="Proteomes" id="UP000590412"/>
    </source>
</evidence>
<feature type="compositionally biased region" description="Polar residues" evidence="1">
    <location>
        <begin position="355"/>
        <end position="364"/>
    </location>
</feature>
<accession>A0A8X7NP66</accession>
<dbReference type="OrthoDB" id="4025794at2759"/>
<dbReference type="Proteomes" id="UP000590412">
    <property type="component" value="Unassembled WGS sequence"/>
</dbReference>
<feature type="region of interest" description="Disordered" evidence="1">
    <location>
        <begin position="98"/>
        <end position="119"/>
    </location>
</feature>
<evidence type="ECO:0000256" key="1">
    <source>
        <dbReference type="SAM" id="MobiDB-lite"/>
    </source>
</evidence>